<dbReference type="EMBL" id="FO681348">
    <property type="protein sequence ID" value="CCV65900.1"/>
    <property type="molecule type" value="Genomic_DNA"/>
</dbReference>
<evidence type="ECO:0000256" key="1">
    <source>
        <dbReference type="SAM" id="Phobius"/>
    </source>
</evidence>
<gene>
    <name evidence="2" type="ORF">BN85308790</name>
</gene>
<keyword evidence="3" id="KW-1185">Reference proteome</keyword>
<feature type="transmembrane region" description="Helical" evidence="1">
    <location>
        <begin position="225"/>
        <end position="248"/>
    </location>
</feature>
<evidence type="ECO:0000313" key="2">
    <source>
        <dbReference type="EMBL" id="CCV65900.1"/>
    </source>
</evidence>
<feature type="transmembrane region" description="Helical" evidence="1">
    <location>
        <begin position="254"/>
        <end position="271"/>
    </location>
</feature>
<dbReference type="RefSeq" id="WP_030004762.1">
    <property type="nucleotide sequence ID" value="NC_022549.1"/>
</dbReference>
<dbReference type="AlphaFoldDB" id="U4KNN6"/>
<reference evidence="2 3" key="1">
    <citation type="journal article" date="2013" name="J. Mol. Microbiol. Biotechnol.">
        <title>Analysis of the Complete Genomes of Acholeplasma brassicae , A. palmae and A. laidlawii and Their Comparison to the Obligate Parasites from ' Candidatus Phytoplasma'.</title>
        <authorList>
            <person name="Kube M."/>
            <person name="Siewert C."/>
            <person name="Migdoll A.M."/>
            <person name="Duduk B."/>
            <person name="Holz S."/>
            <person name="Rabus R."/>
            <person name="Seemuller E."/>
            <person name="Mitrovic J."/>
            <person name="Muller I."/>
            <person name="Buttner C."/>
            <person name="Reinhardt R."/>
        </authorList>
    </citation>
    <scope>NUCLEOTIDE SEQUENCE [LARGE SCALE GENOMIC DNA]</scope>
    <source>
        <strain evidence="3">0502</strain>
    </source>
</reference>
<feature type="transmembrane region" description="Helical" evidence="1">
    <location>
        <begin position="185"/>
        <end position="205"/>
    </location>
</feature>
<sequence>MKSYLKALIVLTIFSYFNLMLLNYQIRTDGLESIHPFWTISILFSAIATLIGFTETLKHIRRFTFLDLLLKISIIFIAFRATNAVFDTYLILNILTIPLFIANILVESFMIIDYNRYLEDKEIIDISYIKMIEETQKNPELSYDIQVKYINAIKYTRTVANILTSSFLLIIAVAAAISILKYHDLIAGILLGITIIVSLVIFLLINANLFKNHLRIKSSQNKRRIYLNLVLTLILYILIGATIAVVSIKELSTEVYLVIILWFALMIPIAMTNNRIATIWLDKINKKTLL</sequence>
<feature type="transmembrane region" description="Helical" evidence="1">
    <location>
        <begin position="158"/>
        <end position="179"/>
    </location>
</feature>
<keyword evidence="1" id="KW-0472">Membrane</keyword>
<protein>
    <submittedName>
        <fullName evidence="2">Uncharacterized protein</fullName>
    </submittedName>
</protein>
<feature type="transmembrane region" description="Helical" evidence="1">
    <location>
        <begin position="7"/>
        <end position="24"/>
    </location>
</feature>
<organism evidence="2 3">
    <name type="scientific">Acholeplasma brassicae</name>
    <dbReference type="NCBI Taxonomy" id="61635"/>
    <lineage>
        <taxon>Bacteria</taxon>
        <taxon>Bacillati</taxon>
        <taxon>Mycoplasmatota</taxon>
        <taxon>Mollicutes</taxon>
        <taxon>Acholeplasmatales</taxon>
        <taxon>Acholeplasmataceae</taxon>
        <taxon>Acholeplasma</taxon>
    </lineage>
</organism>
<feature type="transmembrane region" description="Helical" evidence="1">
    <location>
        <begin position="65"/>
        <end position="82"/>
    </location>
</feature>
<feature type="transmembrane region" description="Helical" evidence="1">
    <location>
        <begin position="36"/>
        <end position="53"/>
    </location>
</feature>
<dbReference type="KEGG" id="abra:BN85308790"/>
<dbReference type="HOGENOM" id="CLU_958541_0_0_14"/>
<dbReference type="STRING" id="61635.BN85308790"/>
<accession>U4KNN6</accession>
<name>U4KNN6_9MOLU</name>
<evidence type="ECO:0000313" key="3">
    <source>
        <dbReference type="Proteomes" id="UP000032737"/>
    </source>
</evidence>
<proteinExistence type="predicted"/>
<dbReference type="Proteomes" id="UP000032737">
    <property type="component" value="Chromosome"/>
</dbReference>
<keyword evidence="1" id="KW-0812">Transmembrane</keyword>
<feature type="transmembrane region" description="Helical" evidence="1">
    <location>
        <begin position="88"/>
        <end position="106"/>
    </location>
</feature>
<keyword evidence="1" id="KW-1133">Transmembrane helix</keyword>